<dbReference type="CDD" id="cd01987">
    <property type="entry name" value="USP_KdpD-like"/>
    <property type="match status" value="1"/>
</dbReference>
<dbReference type="SMART" id="SM00387">
    <property type="entry name" value="HATPase_c"/>
    <property type="match status" value="1"/>
</dbReference>
<dbReference type="Pfam" id="PF02518">
    <property type="entry name" value="HATPase_c"/>
    <property type="match status" value="1"/>
</dbReference>
<dbReference type="AlphaFoldDB" id="A0A4P8IEK4"/>
<dbReference type="EC" id="2.7.13.3" evidence="3"/>
<dbReference type="InterPro" id="IPR003852">
    <property type="entry name" value="Sig_transdc_His_kinase_KdpD_N"/>
</dbReference>
<dbReference type="Gene3D" id="3.40.50.620">
    <property type="entry name" value="HUPs"/>
    <property type="match status" value="1"/>
</dbReference>
<evidence type="ECO:0000256" key="13">
    <source>
        <dbReference type="SAM" id="Phobius"/>
    </source>
</evidence>
<evidence type="ECO:0000256" key="4">
    <source>
        <dbReference type="ARBA" id="ARBA00022553"/>
    </source>
</evidence>
<dbReference type="InterPro" id="IPR038318">
    <property type="entry name" value="KdpD_sf"/>
</dbReference>
<dbReference type="PANTHER" id="PTHR45569:SF1">
    <property type="entry name" value="SENSOR PROTEIN KDPD"/>
    <property type="match status" value="1"/>
</dbReference>
<dbReference type="GO" id="GO:0000155">
    <property type="term" value="F:phosphorelay sensor kinase activity"/>
    <property type="evidence" value="ECO:0007669"/>
    <property type="project" value="InterPro"/>
</dbReference>
<dbReference type="CDD" id="cd00075">
    <property type="entry name" value="HATPase"/>
    <property type="match status" value="1"/>
</dbReference>
<dbReference type="Pfam" id="PF00512">
    <property type="entry name" value="HisKA"/>
    <property type="match status" value="1"/>
</dbReference>
<dbReference type="SUPFAM" id="SSF55874">
    <property type="entry name" value="ATPase domain of HSP90 chaperone/DNA topoisomerase II/histidine kinase"/>
    <property type="match status" value="1"/>
</dbReference>
<keyword evidence="4" id="KW-0597">Phosphoprotein</keyword>
<dbReference type="InterPro" id="IPR004358">
    <property type="entry name" value="Sig_transdc_His_kin-like_C"/>
</dbReference>
<dbReference type="SMART" id="SM00388">
    <property type="entry name" value="HisKA"/>
    <property type="match status" value="1"/>
</dbReference>
<dbReference type="Gene3D" id="3.30.450.40">
    <property type="match status" value="1"/>
</dbReference>
<dbReference type="InterPro" id="IPR052023">
    <property type="entry name" value="Histidine_kinase_KdpD"/>
</dbReference>
<keyword evidence="6 13" id="KW-0812">Transmembrane</keyword>
<evidence type="ECO:0000256" key="8">
    <source>
        <dbReference type="ARBA" id="ARBA00022777"/>
    </source>
</evidence>
<keyword evidence="10 13" id="KW-1133">Transmembrane helix</keyword>
<dbReference type="Gene3D" id="3.30.565.10">
    <property type="entry name" value="Histidine kinase-like ATPase, C-terminal domain"/>
    <property type="match status" value="1"/>
</dbReference>
<dbReference type="PRINTS" id="PR00344">
    <property type="entry name" value="BCTRLSENSOR"/>
</dbReference>
<dbReference type="InterPro" id="IPR027417">
    <property type="entry name" value="P-loop_NTPase"/>
</dbReference>
<proteinExistence type="predicted"/>
<evidence type="ECO:0000256" key="12">
    <source>
        <dbReference type="ARBA" id="ARBA00023136"/>
    </source>
</evidence>
<keyword evidence="16" id="KW-1185">Reference proteome</keyword>
<dbReference type="GO" id="GO:0005737">
    <property type="term" value="C:cytoplasm"/>
    <property type="evidence" value="ECO:0007669"/>
    <property type="project" value="UniProtKB-ARBA"/>
</dbReference>
<keyword evidence="15" id="KW-0406">Ion transport</keyword>
<dbReference type="InterPro" id="IPR003594">
    <property type="entry name" value="HATPase_dom"/>
</dbReference>
<name>A0A4P8IEK4_9FIRM</name>
<dbReference type="Gene3D" id="1.20.120.620">
    <property type="entry name" value="Backbone structure of the membrane domain of e. Coli histidine kinase receptor kdpd"/>
    <property type="match status" value="1"/>
</dbReference>
<evidence type="ECO:0000256" key="11">
    <source>
        <dbReference type="ARBA" id="ARBA00023012"/>
    </source>
</evidence>
<dbReference type="Gene3D" id="1.10.287.130">
    <property type="match status" value="1"/>
</dbReference>
<keyword evidence="9" id="KW-0067">ATP-binding</keyword>
<evidence type="ECO:0000259" key="14">
    <source>
        <dbReference type="PROSITE" id="PS50109"/>
    </source>
</evidence>
<evidence type="ECO:0000256" key="1">
    <source>
        <dbReference type="ARBA" id="ARBA00000085"/>
    </source>
</evidence>
<dbReference type="KEGG" id="arf:AR1Y2_0710"/>
<dbReference type="GO" id="GO:0005524">
    <property type="term" value="F:ATP binding"/>
    <property type="evidence" value="ECO:0007669"/>
    <property type="project" value="UniProtKB-KW"/>
</dbReference>
<dbReference type="RefSeq" id="WP_137327738.1">
    <property type="nucleotide sequence ID" value="NZ_CP040058.1"/>
</dbReference>
<organism evidence="15 16">
    <name type="scientific">Anaerostipes rhamnosivorans</name>
    <dbReference type="NCBI Taxonomy" id="1229621"/>
    <lineage>
        <taxon>Bacteria</taxon>
        <taxon>Bacillati</taxon>
        <taxon>Bacillota</taxon>
        <taxon>Clostridia</taxon>
        <taxon>Lachnospirales</taxon>
        <taxon>Lachnospiraceae</taxon>
        <taxon>Anaerostipes</taxon>
    </lineage>
</organism>
<dbReference type="FunFam" id="3.40.50.300:FF:000483">
    <property type="entry name" value="Sensor histidine kinase KdpD"/>
    <property type="match status" value="1"/>
</dbReference>
<feature type="transmembrane region" description="Helical" evidence="13">
    <location>
        <begin position="429"/>
        <end position="446"/>
    </location>
</feature>
<evidence type="ECO:0000256" key="10">
    <source>
        <dbReference type="ARBA" id="ARBA00022989"/>
    </source>
</evidence>
<gene>
    <name evidence="15" type="ORF">AR1Y2_0710</name>
</gene>
<dbReference type="SUPFAM" id="SSF52402">
    <property type="entry name" value="Adenine nucleotide alpha hydrolases-like"/>
    <property type="match status" value="1"/>
</dbReference>
<dbReference type="PROSITE" id="PS50109">
    <property type="entry name" value="HIS_KIN"/>
    <property type="match status" value="1"/>
</dbReference>
<evidence type="ECO:0000256" key="2">
    <source>
        <dbReference type="ARBA" id="ARBA00004141"/>
    </source>
</evidence>
<dbReference type="FunFam" id="3.30.565.10:FF:000006">
    <property type="entry name" value="Sensor histidine kinase WalK"/>
    <property type="match status" value="1"/>
</dbReference>
<dbReference type="InterPro" id="IPR036890">
    <property type="entry name" value="HATPase_C_sf"/>
</dbReference>
<evidence type="ECO:0000256" key="3">
    <source>
        <dbReference type="ARBA" id="ARBA00012438"/>
    </source>
</evidence>
<dbReference type="Pfam" id="PF02702">
    <property type="entry name" value="KdpD"/>
    <property type="match status" value="1"/>
</dbReference>
<dbReference type="Proteomes" id="UP000298653">
    <property type="component" value="Chromosome"/>
</dbReference>
<comment type="catalytic activity">
    <reaction evidence="1">
        <text>ATP + protein L-histidine = ADP + protein N-phospho-L-histidine.</text>
        <dbReference type="EC" id="2.7.13.3"/>
    </reaction>
</comment>
<dbReference type="PANTHER" id="PTHR45569">
    <property type="entry name" value="SENSOR PROTEIN KDPD"/>
    <property type="match status" value="1"/>
</dbReference>
<dbReference type="InterPro" id="IPR025201">
    <property type="entry name" value="KdpD_TM"/>
</dbReference>
<dbReference type="CDD" id="cd00082">
    <property type="entry name" value="HisKA"/>
    <property type="match status" value="1"/>
</dbReference>
<keyword evidence="11" id="KW-0902">Two-component regulatory system</keyword>
<keyword evidence="8 15" id="KW-0418">Kinase</keyword>
<reference evidence="15 16" key="1">
    <citation type="submission" date="2019-05" db="EMBL/GenBank/DDBJ databases">
        <title>Complete genome sequencing of Anaerostipes rhamnosivorans.</title>
        <authorList>
            <person name="Bui T.P.N."/>
            <person name="de Vos W.M."/>
        </authorList>
    </citation>
    <scope>NUCLEOTIDE SEQUENCE [LARGE SCALE GENOMIC DNA]</scope>
    <source>
        <strain evidence="15 16">1y2</strain>
    </source>
</reference>
<dbReference type="OrthoDB" id="9806130at2"/>
<evidence type="ECO:0000313" key="15">
    <source>
        <dbReference type="EMBL" id="QCP34164.1"/>
    </source>
</evidence>
<keyword evidence="15" id="KW-0407">Ion channel</keyword>
<dbReference type="GO" id="GO:0034220">
    <property type="term" value="P:monoatomic ion transmembrane transport"/>
    <property type="evidence" value="ECO:0007669"/>
    <property type="project" value="UniProtKB-KW"/>
</dbReference>
<dbReference type="EMBL" id="CP040058">
    <property type="protein sequence ID" value="QCP34164.1"/>
    <property type="molecule type" value="Genomic_DNA"/>
</dbReference>
<dbReference type="InterPro" id="IPR014729">
    <property type="entry name" value="Rossmann-like_a/b/a_fold"/>
</dbReference>
<protein>
    <recommendedName>
        <fullName evidence="3">histidine kinase</fullName>
        <ecNumber evidence="3">2.7.13.3</ecNumber>
    </recommendedName>
</protein>
<comment type="subcellular location">
    <subcellularLocation>
        <location evidence="2">Membrane</location>
        <topology evidence="2">Multi-pass membrane protein</topology>
    </subcellularLocation>
</comment>
<evidence type="ECO:0000256" key="5">
    <source>
        <dbReference type="ARBA" id="ARBA00022679"/>
    </source>
</evidence>
<dbReference type="Gene3D" id="3.40.50.300">
    <property type="entry name" value="P-loop containing nucleotide triphosphate hydrolases"/>
    <property type="match status" value="1"/>
</dbReference>
<evidence type="ECO:0000256" key="6">
    <source>
        <dbReference type="ARBA" id="ARBA00022692"/>
    </source>
</evidence>
<dbReference type="InterPro" id="IPR003661">
    <property type="entry name" value="HisK_dim/P_dom"/>
</dbReference>
<dbReference type="Pfam" id="PF13493">
    <property type="entry name" value="DUF4118"/>
    <property type="match status" value="1"/>
</dbReference>
<keyword evidence="15" id="KW-0813">Transport</keyword>
<feature type="domain" description="Histidine kinase" evidence="14">
    <location>
        <begin position="680"/>
        <end position="897"/>
    </location>
</feature>
<dbReference type="InterPro" id="IPR036097">
    <property type="entry name" value="HisK_dim/P_sf"/>
</dbReference>
<evidence type="ECO:0000256" key="7">
    <source>
        <dbReference type="ARBA" id="ARBA00022741"/>
    </source>
</evidence>
<feature type="transmembrane region" description="Helical" evidence="13">
    <location>
        <begin position="453"/>
        <end position="474"/>
    </location>
</feature>
<keyword evidence="12 13" id="KW-0472">Membrane</keyword>
<dbReference type="GO" id="GO:0005886">
    <property type="term" value="C:plasma membrane"/>
    <property type="evidence" value="ECO:0007669"/>
    <property type="project" value="TreeGrafter"/>
</dbReference>
<feature type="transmembrane region" description="Helical" evidence="13">
    <location>
        <begin position="404"/>
        <end position="423"/>
    </location>
</feature>
<keyword evidence="5 15" id="KW-0808">Transferase</keyword>
<sequence length="902" mass="101516">MKEETRRDPDRILKQIRQEEQEQKRERGKLKIFFGYAAGVGKTYAMLKAAHETLAQGTDTVAGYIEPHTRPETMALLKGLEVIPVREIEYNGMKLRELDLDGVIKRHPQLVLVDELAHTNGVGCRHKKRYQDVEEILKAGIDVYTTVNVQHIESLNDIVASITGVIVRERIPDSVFDNADSVELADIEPEDLLKRLKAGKIYRETQAGKAMENFFIESNLVALREIALRRTADRVNHISEQQKEQEGKEGYYTDEHILICLSPSPSNQRVIRTASRMSRAFHGKFTAVFVKTEAADKISPEDEKRLVENVRLAEQLGAKITTIFGEDIPEQIAGYAKASGVSKIVIGRSMNRRVFSARHNFADRLSALAPNLDIYIIPDQQAAPDSAKKVIWKKEKVRVTTQDVLKTTGIFLAVTFLGLWFQSIGFSESNTITIYILGTLITALVTEYRFYSLIFSVCSVLVFNFLFIQPVFTFNAYGSGYPVTFAIMLLSALITGNLMTRVKQQARAASIQAYRTGILLETNRRLQNADDREAIIELSSRQMTRLLDRAIIFYEAEDGKLLEPRAFGDDAGTDLSKYLTHEEKAVAEWVQKNNKHAGATTDTLPGSNGLYLAVRSDENVHGVIGICLEKTKLETFEKELMISMLDEIGLALEKDQIAAKQKEAELKAQREEFRANLLRSISHDLRTPLTSISGNAGVLRQNSDHLSEEKKQELYTDIYDDAMWLINLVENLLSVTRIENGTMKIEKEPEIVEEVILEAMKHIDRRKSEHHVQIHMDDDMMMADMDARLMIQVIINLVDNAIKYTKEGSNIDISAVKKGRKVVIEVSDDGEGISDEAKAKLFDMFYTGNKIAADSRRSMGMGLALCRSIIQAHGGTISVRDNKPKGTVFSFELQAEEVIVHG</sequence>
<dbReference type="InterPro" id="IPR029016">
    <property type="entry name" value="GAF-like_dom_sf"/>
</dbReference>
<dbReference type="InterPro" id="IPR005467">
    <property type="entry name" value="His_kinase_dom"/>
</dbReference>
<keyword evidence="7" id="KW-0547">Nucleotide-binding</keyword>
<evidence type="ECO:0000256" key="9">
    <source>
        <dbReference type="ARBA" id="ARBA00022840"/>
    </source>
</evidence>
<dbReference type="SUPFAM" id="SSF47384">
    <property type="entry name" value="Homodimeric domain of signal transducing histidine kinase"/>
    <property type="match status" value="1"/>
</dbReference>
<evidence type="ECO:0000313" key="16">
    <source>
        <dbReference type="Proteomes" id="UP000298653"/>
    </source>
</evidence>
<feature type="transmembrane region" description="Helical" evidence="13">
    <location>
        <begin position="480"/>
        <end position="499"/>
    </location>
</feature>
<accession>A0A4P8IEK4</accession>